<evidence type="ECO:0008006" key="4">
    <source>
        <dbReference type="Google" id="ProtNLM"/>
    </source>
</evidence>
<proteinExistence type="predicted"/>
<protein>
    <recommendedName>
        <fullName evidence="4">DUF3352 domain-containing protein</fullName>
    </recommendedName>
</protein>
<name>A0A178IBG0_9BACT</name>
<gene>
    <name evidence="2" type="ORF">AW736_23395</name>
</gene>
<organism evidence="2 3">
    <name type="scientific">Termitidicoccus mucosus</name>
    <dbReference type="NCBI Taxonomy" id="1184151"/>
    <lineage>
        <taxon>Bacteria</taxon>
        <taxon>Pseudomonadati</taxon>
        <taxon>Verrucomicrobiota</taxon>
        <taxon>Opitutia</taxon>
        <taxon>Opitutales</taxon>
        <taxon>Opitutaceae</taxon>
        <taxon>Termitidicoccus</taxon>
    </lineage>
</organism>
<dbReference type="AlphaFoldDB" id="A0A178IBG0"/>
<dbReference type="RefSeq" id="WP_068772726.1">
    <property type="nucleotide sequence ID" value="NZ_CP109796.1"/>
</dbReference>
<dbReference type="EMBL" id="LRRQ01000174">
    <property type="protein sequence ID" value="OAM87354.1"/>
    <property type="molecule type" value="Genomic_DNA"/>
</dbReference>
<evidence type="ECO:0000313" key="2">
    <source>
        <dbReference type="EMBL" id="OAM87354.1"/>
    </source>
</evidence>
<dbReference type="Proteomes" id="UP000078486">
    <property type="component" value="Unassembled WGS sequence"/>
</dbReference>
<feature type="signal peptide" evidence="1">
    <location>
        <begin position="1"/>
        <end position="24"/>
    </location>
</feature>
<sequence>MNKIKRHLLVAAALLAGLLPSARAFGPLANLVGEQAPLVVLVNDVPGLVENWKEGPLARTWNDGQVREFFAPLHENLKTAEWDGMLKQQIGHSAKEILAFVRGGALIAIPSLEGWQERGREEPPVLLVAELGENTRKIEELLTSKAYMEKAKITRLTEHYAGATLYIDEFGGGKNVKSVAWLISDGNLYCSPSRQLVAVALDAARAGGVRDAFGKSERFLRMTERAGNNAHVLAAINFQAIYPVFDAYMKAQAANPENRAGMMIDLANLGSTLGLDALGDIYGAVTLGKDSAESMSGLTYSAGRGLLKMLAFGEGPLPKPAFLPADSLTTVVGKFKISDSFTALEEVVQAALPMIFGYYQNTLSSLNQQYGIDIKRDLVGSLGDDFYMIQRAPAGETAVPGQLDQAVVISLQDERLFASTLGKLITGSGAGESILAKREYLGATLYSTAGAGANAFGWAVANGHLIIGFGASVGTVESVLQGMAGKIDSFWDKASVASALSEVPSDAFGFSYQDTAGLVSNFFDVLALLAKTKQPVPGMTGDDGKTPELVNPEAKPGIETLRKYWDYNFAYNQRDALGIYSRAKTVYKK</sequence>
<reference evidence="2 3" key="1">
    <citation type="submission" date="2016-01" db="EMBL/GenBank/DDBJ databases">
        <title>High potential of lignocellulose degradation of a new Verrucomicrobia species.</title>
        <authorList>
            <person name="Wang Y."/>
            <person name="Shi Y."/>
            <person name="Qiu Z."/>
            <person name="Liu S."/>
            <person name="Yang H."/>
        </authorList>
    </citation>
    <scope>NUCLEOTIDE SEQUENCE [LARGE SCALE GENOMIC DNA]</scope>
    <source>
        <strain evidence="2 3">TSB47</strain>
    </source>
</reference>
<feature type="chain" id="PRO_5008088560" description="DUF3352 domain-containing protein" evidence="1">
    <location>
        <begin position="25"/>
        <end position="589"/>
    </location>
</feature>
<keyword evidence="1" id="KW-0732">Signal</keyword>
<comment type="caution">
    <text evidence="2">The sequence shown here is derived from an EMBL/GenBank/DDBJ whole genome shotgun (WGS) entry which is preliminary data.</text>
</comment>
<accession>A0A178IBG0</accession>
<keyword evidence="3" id="KW-1185">Reference proteome</keyword>
<evidence type="ECO:0000256" key="1">
    <source>
        <dbReference type="SAM" id="SignalP"/>
    </source>
</evidence>
<evidence type="ECO:0000313" key="3">
    <source>
        <dbReference type="Proteomes" id="UP000078486"/>
    </source>
</evidence>